<dbReference type="InterPro" id="IPR000210">
    <property type="entry name" value="BTB/POZ_dom"/>
</dbReference>
<dbReference type="eggNOG" id="ENOG502SREW">
    <property type="taxonomic scope" value="Eukaryota"/>
</dbReference>
<dbReference type="Pfam" id="PF00651">
    <property type="entry name" value="BTB"/>
    <property type="match status" value="1"/>
</dbReference>
<organism evidence="2 3">
    <name type="scientific">Fomitopsis schrenkii</name>
    <name type="common">Brown rot fungus</name>
    <dbReference type="NCBI Taxonomy" id="2126942"/>
    <lineage>
        <taxon>Eukaryota</taxon>
        <taxon>Fungi</taxon>
        <taxon>Dikarya</taxon>
        <taxon>Basidiomycota</taxon>
        <taxon>Agaricomycotina</taxon>
        <taxon>Agaricomycetes</taxon>
        <taxon>Polyporales</taxon>
        <taxon>Fomitopsis</taxon>
    </lineage>
</organism>
<dbReference type="AlphaFoldDB" id="S8FDX6"/>
<sequence>MSARVRTGTLAGPRIRRHNSLYITDDSVIIRVEETLYRFHRHFLTRRSKVFADLFELPPEAGQLAEGLTDERPIFLEDVTCRDFERLLSLFYPENISAGDLSTTEEWTSVLALATKWEFADYRQLAIARLAQLASPVDRILLGRRYDVPEWLAAAYLELCTRDDALSYDEGVRLGMHDVILLSDIRQSVRKGRLMMPEGSIAILIERRLG</sequence>
<feature type="domain" description="BTB" evidence="1">
    <location>
        <begin position="26"/>
        <end position="100"/>
    </location>
</feature>
<dbReference type="SMART" id="SM00225">
    <property type="entry name" value="BTB"/>
    <property type="match status" value="1"/>
</dbReference>
<gene>
    <name evidence="2" type="ORF">FOMPIDRAFT_1129890</name>
</gene>
<dbReference type="HOGENOM" id="CLU_047592_7_1_1"/>
<keyword evidence="3" id="KW-1185">Reference proteome</keyword>
<evidence type="ECO:0000313" key="3">
    <source>
        <dbReference type="Proteomes" id="UP000015241"/>
    </source>
</evidence>
<dbReference type="Gene3D" id="3.30.710.10">
    <property type="entry name" value="Potassium Channel Kv1.1, Chain A"/>
    <property type="match status" value="1"/>
</dbReference>
<evidence type="ECO:0000313" key="2">
    <source>
        <dbReference type="EMBL" id="EPS96664.1"/>
    </source>
</evidence>
<dbReference type="OrthoDB" id="3248190at2759"/>
<protein>
    <recommendedName>
        <fullName evidence="1">BTB domain-containing protein</fullName>
    </recommendedName>
</protein>
<dbReference type="InterPro" id="IPR011333">
    <property type="entry name" value="SKP1/BTB/POZ_sf"/>
</dbReference>
<accession>S8FDX6</accession>
<dbReference type="STRING" id="743788.S8FDX6"/>
<dbReference type="PROSITE" id="PS50097">
    <property type="entry name" value="BTB"/>
    <property type="match status" value="1"/>
</dbReference>
<dbReference type="EMBL" id="KE504185">
    <property type="protein sequence ID" value="EPS96664.1"/>
    <property type="molecule type" value="Genomic_DNA"/>
</dbReference>
<dbReference type="Proteomes" id="UP000015241">
    <property type="component" value="Unassembled WGS sequence"/>
</dbReference>
<dbReference type="InParanoid" id="S8FDX6"/>
<reference evidence="2 3" key="1">
    <citation type="journal article" date="2012" name="Science">
        <title>The Paleozoic origin of enzymatic lignin decomposition reconstructed from 31 fungal genomes.</title>
        <authorList>
            <person name="Floudas D."/>
            <person name="Binder M."/>
            <person name="Riley R."/>
            <person name="Barry K."/>
            <person name="Blanchette R.A."/>
            <person name="Henrissat B."/>
            <person name="Martinez A.T."/>
            <person name="Otillar R."/>
            <person name="Spatafora J.W."/>
            <person name="Yadav J.S."/>
            <person name="Aerts A."/>
            <person name="Benoit I."/>
            <person name="Boyd A."/>
            <person name="Carlson A."/>
            <person name="Copeland A."/>
            <person name="Coutinho P.M."/>
            <person name="de Vries R.P."/>
            <person name="Ferreira P."/>
            <person name="Findley K."/>
            <person name="Foster B."/>
            <person name="Gaskell J."/>
            <person name="Glotzer D."/>
            <person name="Gorecki P."/>
            <person name="Heitman J."/>
            <person name="Hesse C."/>
            <person name="Hori C."/>
            <person name="Igarashi K."/>
            <person name="Jurgens J.A."/>
            <person name="Kallen N."/>
            <person name="Kersten P."/>
            <person name="Kohler A."/>
            <person name="Kuees U."/>
            <person name="Kumar T.K.A."/>
            <person name="Kuo A."/>
            <person name="LaButti K."/>
            <person name="Larrondo L.F."/>
            <person name="Lindquist E."/>
            <person name="Ling A."/>
            <person name="Lombard V."/>
            <person name="Lucas S."/>
            <person name="Lundell T."/>
            <person name="Martin R."/>
            <person name="McLaughlin D.J."/>
            <person name="Morgenstern I."/>
            <person name="Morin E."/>
            <person name="Murat C."/>
            <person name="Nagy L.G."/>
            <person name="Nolan M."/>
            <person name="Ohm R.A."/>
            <person name="Patyshakuliyeva A."/>
            <person name="Rokas A."/>
            <person name="Ruiz-Duenas F.J."/>
            <person name="Sabat G."/>
            <person name="Salamov A."/>
            <person name="Samejima M."/>
            <person name="Schmutz J."/>
            <person name="Slot J.C."/>
            <person name="St John F."/>
            <person name="Stenlid J."/>
            <person name="Sun H."/>
            <person name="Sun S."/>
            <person name="Syed K."/>
            <person name="Tsang A."/>
            <person name="Wiebenga A."/>
            <person name="Young D."/>
            <person name="Pisabarro A."/>
            <person name="Eastwood D.C."/>
            <person name="Martin F."/>
            <person name="Cullen D."/>
            <person name="Grigoriev I.V."/>
            <person name="Hibbett D.S."/>
        </authorList>
    </citation>
    <scope>NUCLEOTIDE SEQUENCE</scope>
    <source>
        <strain evidence="3">FP-58527</strain>
    </source>
</reference>
<evidence type="ECO:0000259" key="1">
    <source>
        <dbReference type="PROSITE" id="PS50097"/>
    </source>
</evidence>
<dbReference type="CDD" id="cd18186">
    <property type="entry name" value="BTB_POZ_ZBTB_KLHL-like"/>
    <property type="match status" value="1"/>
</dbReference>
<name>S8FDX6_FOMSC</name>
<proteinExistence type="predicted"/>
<dbReference type="SUPFAM" id="SSF54695">
    <property type="entry name" value="POZ domain"/>
    <property type="match status" value="1"/>
</dbReference>